<accession>A0A3E5FMU9</accession>
<protein>
    <submittedName>
        <fullName evidence="1">Uncharacterized protein</fullName>
    </submittedName>
</protein>
<dbReference type="Proteomes" id="UP000261087">
    <property type="component" value="Unassembled WGS sequence"/>
</dbReference>
<reference evidence="1 2" key="1">
    <citation type="submission" date="2018-08" db="EMBL/GenBank/DDBJ databases">
        <title>A genome reference for cultivated species of the human gut microbiota.</title>
        <authorList>
            <person name="Zou Y."/>
            <person name="Xue W."/>
            <person name="Luo G."/>
        </authorList>
    </citation>
    <scope>NUCLEOTIDE SEQUENCE [LARGE SCALE GENOMIC DNA]</scope>
    <source>
        <strain evidence="1 2">OM02-6</strain>
    </source>
</reference>
<evidence type="ECO:0000313" key="1">
    <source>
        <dbReference type="EMBL" id="RGO06933.1"/>
    </source>
</evidence>
<evidence type="ECO:0000313" key="2">
    <source>
        <dbReference type="Proteomes" id="UP000261087"/>
    </source>
</evidence>
<comment type="caution">
    <text evidence="1">The sequence shown here is derived from an EMBL/GenBank/DDBJ whole genome shotgun (WGS) entry which is preliminary data.</text>
</comment>
<dbReference type="RefSeq" id="WP_117605373.1">
    <property type="nucleotide sequence ID" value="NZ_CATZTT010000034.1"/>
</dbReference>
<gene>
    <name evidence="1" type="ORF">DXB31_10955</name>
</gene>
<organism evidence="1 2">
    <name type="scientific">Thomasclavelia spiroformis</name>
    <dbReference type="NCBI Taxonomy" id="29348"/>
    <lineage>
        <taxon>Bacteria</taxon>
        <taxon>Bacillati</taxon>
        <taxon>Bacillota</taxon>
        <taxon>Erysipelotrichia</taxon>
        <taxon>Erysipelotrichales</taxon>
        <taxon>Coprobacillaceae</taxon>
        <taxon>Thomasclavelia</taxon>
    </lineage>
</organism>
<dbReference type="EMBL" id="QSVF01000038">
    <property type="protein sequence ID" value="RGO06933.1"/>
    <property type="molecule type" value="Genomic_DNA"/>
</dbReference>
<proteinExistence type="predicted"/>
<name>A0A3E5FMU9_9FIRM</name>
<sequence length="896" mass="100146">MNWKIKKIYISILIIAGLILSNFSILMAQDESAVLRPEIYTESMEIRTSGKLGLRIIASINEKYIEQLENQNKDYEYGIIAVPATVYEANQSNNDLEFGKTFKYSGKNYNVLAIPALRDWSVESNRITFTGVLTGISGAGFNTRYAVRAYLKVDGHYIYGDILSQSGYQVAKDMASSLDIAPAQRQFVKTNVMDACDKARGSYNAADYSITNTNSTITNGSNGKIRNYKKVIIGSSVSQDVNLRDIKIDELVIDSNGSYTINVDATLLGKVNIINNKMRTDNNITLNLVNQTGVEIINTLDNINIIGDSKIGELNINSDVRVTLASPVNKVIVNGMNAQIKVDSVIDNLVFANTAINNVITGEGSFVKVENGDKNQVNIDEYVANSIKSVNVRGMYKMEVVLEKPTAKALTKEDMSILCRGGKDMTVLAVKTTDNQTYELSTSVFAKDDYYTFSIELEDGKIISKVFSYRVNCPTVTNAVVTRTEENRAELDLYDVDETGKIYIYIPGVTQIMTRSNEITTDIVKKGMSQQLKTGFNKVMLKGLESRITYDLYYVLEATDGRTSDVHKLRINGTIQEEINLSKKYKIEAVSEMPKNTITITLNQAPTEKLTLENFSFICPSDSELTLTGAELKVSEDRKVYKIIIPENYGHKDNQYIAKITFSDGTIAKKSFQVEFNPPKITNFKVIRNGEKTFTLTFNSDKAGVIYYNTYNWNGEYNNESNTPKVSDIISGKVPTIKKSMYAGNNEIEISFNGSDKSVFVLFMDNLGNYADYLEYTNLPKYEPQKPSGPIEIESVKATLTGDSMYPTNIKIKFSENVDILDYRPSTGYGDAKFTMIKNGGNLPSRLFISSYFLADNMTWDLDIGTAFTKGGTYKVSVTVCKDNKYYVIEKEFVVE</sequence>
<dbReference type="AlphaFoldDB" id="A0A3E5FMU9"/>